<comment type="function">
    <text evidence="5">One of the proteins that surrounds the polypeptide exit tunnel on the outside of the subunit.</text>
</comment>
<dbReference type="RefSeq" id="WP_009015378.1">
    <property type="nucleotide sequence ID" value="NZ_ACGB01000013.1"/>
</dbReference>
<comment type="caution">
    <text evidence="7">The sequence shown here is derived from an EMBL/GenBank/DDBJ whole genome shotgun (WGS) entry which is preliminary data.</text>
</comment>
<protein>
    <recommendedName>
        <fullName evidence="4 5">Large ribosomal subunit protein uL24</fullName>
    </recommendedName>
</protein>
<dbReference type="GeneID" id="92879499"/>
<dbReference type="InterPro" id="IPR008991">
    <property type="entry name" value="Translation_prot_SH3-like_sf"/>
</dbReference>
<dbReference type="InterPro" id="IPR005824">
    <property type="entry name" value="KOW"/>
</dbReference>
<reference evidence="7" key="1">
    <citation type="submission" date="2021-02" db="EMBL/GenBank/DDBJ databases">
        <title>Infant gut strain persistence is associated with maternal origin, phylogeny, and functional potential including surface adhesion and iron acquisition.</title>
        <authorList>
            <person name="Lou Y.C."/>
        </authorList>
    </citation>
    <scope>NUCLEOTIDE SEQUENCE</scope>
    <source>
        <strain evidence="7">L3_106_000M1_dasL3_106_000M1_concoct_15</strain>
    </source>
</reference>
<dbReference type="GO" id="GO:0005840">
    <property type="term" value="C:ribosome"/>
    <property type="evidence" value="ECO:0007669"/>
    <property type="project" value="UniProtKB-KW"/>
</dbReference>
<evidence type="ECO:0000256" key="4">
    <source>
        <dbReference type="ARBA" id="ARBA00035206"/>
    </source>
</evidence>
<dbReference type="CDD" id="cd06089">
    <property type="entry name" value="KOW_RPL26"/>
    <property type="match status" value="1"/>
</dbReference>
<keyword evidence="3 5" id="KW-0687">Ribonucleoprotein</keyword>
<dbReference type="SMART" id="SM00739">
    <property type="entry name" value="KOW"/>
    <property type="match status" value="1"/>
</dbReference>
<proteinExistence type="inferred from homology"/>
<dbReference type="EMBL" id="JAGZCZ010000013">
    <property type="protein sequence ID" value="MBS5520427.1"/>
    <property type="molecule type" value="Genomic_DNA"/>
</dbReference>
<dbReference type="Gene3D" id="2.30.30.30">
    <property type="match status" value="1"/>
</dbReference>
<dbReference type="InterPro" id="IPR041988">
    <property type="entry name" value="Ribosomal_uL24_KOW"/>
</dbReference>
<dbReference type="HAMAP" id="MF_01326_B">
    <property type="entry name" value="Ribosomal_uL24_B"/>
    <property type="match status" value="1"/>
</dbReference>
<dbReference type="GO" id="GO:0003735">
    <property type="term" value="F:structural constituent of ribosome"/>
    <property type="evidence" value="ECO:0007669"/>
    <property type="project" value="InterPro"/>
</dbReference>
<dbReference type="GO" id="GO:0006412">
    <property type="term" value="P:translation"/>
    <property type="evidence" value="ECO:0007669"/>
    <property type="project" value="UniProtKB-UniRule"/>
</dbReference>
<dbReference type="PANTHER" id="PTHR12903">
    <property type="entry name" value="MITOCHONDRIAL RIBOSOMAL PROTEIN L24"/>
    <property type="match status" value="1"/>
</dbReference>
<dbReference type="AlphaFoldDB" id="C0WBR7"/>
<comment type="subunit">
    <text evidence="5">Part of the 50S ribosomal subunit.</text>
</comment>
<evidence type="ECO:0000313" key="8">
    <source>
        <dbReference type="Proteomes" id="UP000754226"/>
    </source>
</evidence>
<evidence type="ECO:0000313" key="7">
    <source>
        <dbReference type="EMBL" id="MBS5520427.1"/>
    </source>
</evidence>
<dbReference type="OrthoDB" id="9807419at2"/>
<comment type="function">
    <text evidence="5">One of two assembly initiator proteins, it binds directly to the 5'-end of the 23S rRNA, where it nucleates assembly of the 50S subunit.</text>
</comment>
<keyword evidence="5" id="KW-0699">rRNA-binding</keyword>
<evidence type="ECO:0000256" key="6">
    <source>
        <dbReference type="RuleBase" id="RU003477"/>
    </source>
</evidence>
<name>C0WBR7_9FIRM</name>
<dbReference type="Pfam" id="PF17136">
    <property type="entry name" value="ribosomal_L24"/>
    <property type="match status" value="1"/>
</dbReference>
<dbReference type="Proteomes" id="UP000754226">
    <property type="component" value="Unassembled WGS sequence"/>
</dbReference>
<evidence type="ECO:0000256" key="1">
    <source>
        <dbReference type="ARBA" id="ARBA00010618"/>
    </source>
</evidence>
<dbReference type="InterPro" id="IPR057264">
    <property type="entry name" value="Ribosomal_uL24_C"/>
</dbReference>
<dbReference type="OMA" id="HISNLML"/>
<dbReference type="PROSITE" id="PS01108">
    <property type="entry name" value="RIBOSOMAL_L24"/>
    <property type="match status" value="1"/>
</dbReference>
<evidence type="ECO:0000256" key="2">
    <source>
        <dbReference type="ARBA" id="ARBA00022980"/>
    </source>
</evidence>
<dbReference type="GO" id="GO:1990904">
    <property type="term" value="C:ribonucleoprotein complex"/>
    <property type="evidence" value="ECO:0007669"/>
    <property type="project" value="UniProtKB-KW"/>
</dbReference>
<dbReference type="InterPro" id="IPR003256">
    <property type="entry name" value="Ribosomal_uL24"/>
</dbReference>
<sequence>MTKLHVRKGDTVVVLAGKDKGKEGKVVAAFPKKGKVTVEGVSVVKRHSKPSQKNPQGGIVEKESPISSSNVMIVCPACKKPTRIKKVAVGDGFARACKKCGEVIDK</sequence>
<accession>C0WBR7</accession>
<keyword evidence="2 5" id="KW-0689">Ribosomal protein</keyword>
<comment type="similarity">
    <text evidence="1 5 6">Belongs to the universal ribosomal protein uL24 family.</text>
</comment>
<keyword evidence="5" id="KW-0694">RNA-binding</keyword>
<evidence type="ECO:0000256" key="3">
    <source>
        <dbReference type="ARBA" id="ARBA00023274"/>
    </source>
</evidence>
<dbReference type="Pfam" id="PF00467">
    <property type="entry name" value="KOW"/>
    <property type="match status" value="1"/>
</dbReference>
<dbReference type="NCBIfam" id="TIGR01079">
    <property type="entry name" value="rplX_bact"/>
    <property type="match status" value="1"/>
</dbReference>
<dbReference type="SUPFAM" id="SSF50104">
    <property type="entry name" value="Translation proteins SH3-like domain"/>
    <property type="match status" value="1"/>
</dbReference>
<organism evidence="7 8">
    <name type="scientific">Acidaminococcus intestini</name>
    <dbReference type="NCBI Taxonomy" id="187327"/>
    <lineage>
        <taxon>Bacteria</taxon>
        <taxon>Bacillati</taxon>
        <taxon>Bacillota</taxon>
        <taxon>Negativicutes</taxon>
        <taxon>Acidaminococcales</taxon>
        <taxon>Acidaminococcaceae</taxon>
        <taxon>Acidaminococcus</taxon>
    </lineage>
</organism>
<gene>
    <name evidence="5 7" type="primary">rplX</name>
    <name evidence="7" type="ORF">KHX13_09000</name>
</gene>
<dbReference type="InterPro" id="IPR005825">
    <property type="entry name" value="Ribosomal_uL24_CS"/>
</dbReference>
<evidence type="ECO:0000256" key="5">
    <source>
        <dbReference type="HAMAP-Rule" id="MF_01326"/>
    </source>
</evidence>
<dbReference type="GO" id="GO:0019843">
    <property type="term" value="F:rRNA binding"/>
    <property type="evidence" value="ECO:0007669"/>
    <property type="project" value="UniProtKB-UniRule"/>
</dbReference>
<dbReference type="InterPro" id="IPR014722">
    <property type="entry name" value="Rib_uL2_dom2"/>
</dbReference>